<gene>
    <name evidence="1" type="ORF">GOODEAATRI_025623</name>
</gene>
<protein>
    <recommendedName>
        <fullName evidence="3">Cytochrome oxidase subunit 1</fullName>
    </recommendedName>
</protein>
<reference evidence="1 2" key="1">
    <citation type="submission" date="2021-06" db="EMBL/GenBank/DDBJ databases">
        <authorList>
            <person name="Palmer J.M."/>
        </authorList>
    </citation>
    <scope>NUCLEOTIDE SEQUENCE [LARGE SCALE GENOMIC DNA]</scope>
    <source>
        <strain evidence="1 2">GA_2019</strain>
        <tissue evidence="1">Muscle</tissue>
    </source>
</reference>
<organism evidence="1 2">
    <name type="scientific">Goodea atripinnis</name>
    <dbReference type="NCBI Taxonomy" id="208336"/>
    <lineage>
        <taxon>Eukaryota</taxon>
        <taxon>Metazoa</taxon>
        <taxon>Chordata</taxon>
        <taxon>Craniata</taxon>
        <taxon>Vertebrata</taxon>
        <taxon>Euteleostomi</taxon>
        <taxon>Actinopterygii</taxon>
        <taxon>Neopterygii</taxon>
        <taxon>Teleostei</taxon>
        <taxon>Neoteleostei</taxon>
        <taxon>Acanthomorphata</taxon>
        <taxon>Ovalentaria</taxon>
        <taxon>Atherinomorphae</taxon>
        <taxon>Cyprinodontiformes</taxon>
        <taxon>Goodeidae</taxon>
        <taxon>Goodea</taxon>
    </lineage>
</organism>
<dbReference type="Proteomes" id="UP001476798">
    <property type="component" value="Unassembled WGS sequence"/>
</dbReference>
<keyword evidence="2" id="KW-1185">Reference proteome</keyword>
<evidence type="ECO:0000313" key="1">
    <source>
        <dbReference type="EMBL" id="MEQ2182766.1"/>
    </source>
</evidence>
<comment type="caution">
    <text evidence="1">The sequence shown here is derived from an EMBL/GenBank/DDBJ whole genome shotgun (WGS) entry which is preliminary data.</text>
</comment>
<evidence type="ECO:0000313" key="2">
    <source>
        <dbReference type="Proteomes" id="UP001476798"/>
    </source>
</evidence>
<name>A0ABV0PH84_9TELE</name>
<evidence type="ECO:0008006" key="3">
    <source>
        <dbReference type="Google" id="ProtNLM"/>
    </source>
</evidence>
<dbReference type="EMBL" id="JAHRIO010073004">
    <property type="protein sequence ID" value="MEQ2182766.1"/>
    <property type="molecule type" value="Genomic_DNA"/>
</dbReference>
<proteinExistence type="predicted"/>
<feature type="non-terminal residue" evidence="1">
    <location>
        <position position="1"/>
    </location>
</feature>
<accession>A0ABV0PH84</accession>
<sequence length="62" mass="6706">NQPGKMRPQLGRDIAPPMSLSATLETGIWITKTSSRISPWASLSSISSLPIPSDILVHRNHG</sequence>